<keyword evidence="2" id="KW-0678">Repressor</keyword>
<dbReference type="InterPro" id="IPR036388">
    <property type="entry name" value="WH-like_DNA-bd_sf"/>
</dbReference>
<evidence type="ECO:0000256" key="3">
    <source>
        <dbReference type="ARBA" id="ARBA00022833"/>
    </source>
</evidence>
<evidence type="ECO:0000256" key="6">
    <source>
        <dbReference type="ARBA" id="ARBA00023163"/>
    </source>
</evidence>
<dbReference type="GO" id="GO:1900376">
    <property type="term" value="P:regulation of secondary metabolite biosynthetic process"/>
    <property type="evidence" value="ECO:0007669"/>
    <property type="project" value="TreeGrafter"/>
</dbReference>
<dbReference type="PANTHER" id="PTHR33202">
    <property type="entry name" value="ZINC UPTAKE REGULATION PROTEIN"/>
    <property type="match status" value="1"/>
</dbReference>
<dbReference type="RefSeq" id="WP_406855037.1">
    <property type="nucleotide sequence ID" value="NZ_CP157484.1"/>
</dbReference>
<feature type="binding site" evidence="7">
    <location>
        <position position="176"/>
    </location>
    <ligand>
        <name>Zn(2+)</name>
        <dbReference type="ChEBI" id="CHEBI:29105"/>
    </ligand>
</feature>
<keyword evidence="3 7" id="KW-0862">Zinc</keyword>
<keyword evidence="7" id="KW-0479">Metal-binding</keyword>
<dbReference type="SUPFAM" id="SSF46785">
    <property type="entry name" value="Winged helix' DNA-binding domain"/>
    <property type="match status" value="1"/>
</dbReference>
<evidence type="ECO:0000256" key="2">
    <source>
        <dbReference type="ARBA" id="ARBA00022491"/>
    </source>
</evidence>
<organism evidence="9">
    <name type="scientific">Alsobacter sp. KACC 23698</name>
    <dbReference type="NCBI Taxonomy" id="3149229"/>
    <lineage>
        <taxon>Bacteria</taxon>
        <taxon>Pseudomonadati</taxon>
        <taxon>Pseudomonadota</taxon>
        <taxon>Alphaproteobacteria</taxon>
        <taxon>Hyphomicrobiales</taxon>
        <taxon>Alsobacteraceae</taxon>
        <taxon>Alsobacter</taxon>
    </lineage>
</organism>
<sequence>MAEHALPRAGHHHEHAHHPGEGGCAHAQDHAARGPAALAEAESACAARGLRLTPIRRQVLNALYATHRPMSAYDLIDRLAAEGGAKRLAPITVYRALDFLLENGFVHKLESRNAFIACPFHHAPGDLVVFMICEECGGVDEAVSDELRGALSHLAAAQGFRPSANVIELAGCCAHCGEPAHAPPAGRA</sequence>
<dbReference type="PANTHER" id="PTHR33202:SF6">
    <property type="entry name" value="ZINC UPTAKE REGULATION PROTEIN"/>
    <property type="match status" value="1"/>
</dbReference>
<evidence type="ECO:0000256" key="7">
    <source>
        <dbReference type="PIRSR" id="PIRSR602481-1"/>
    </source>
</evidence>
<dbReference type="GO" id="GO:0003700">
    <property type="term" value="F:DNA-binding transcription factor activity"/>
    <property type="evidence" value="ECO:0007669"/>
    <property type="project" value="InterPro"/>
</dbReference>
<name>A0AAU7JDC0_9HYPH</name>
<dbReference type="InterPro" id="IPR036390">
    <property type="entry name" value="WH_DNA-bd_sf"/>
</dbReference>
<dbReference type="Pfam" id="PF01475">
    <property type="entry name" value="FUR"/>
    <property type="match status" value="1"/>
</dbReference>
<protein>
    <submittedName>
        <fullName evidence="9">Transcriptional repressor</fullName>
    </submittedName>
</protein>
<dbReference type="EMBL" id="CP157484">
    <property type="protein sequence ID" value="XBO38200.1"/>
    <property type="molecule type" value="Genomic_DNA"/>
</dbReference>
<dbReference type="Gene3D" id="3.30.1490.190">
    <property type="match status" value="1"/>
</dbReference>
<feature type="region of interest" description="Disordered" evidence="8">
    <location>
        <begin position="1"/>
        <end position="31"/>
    </location>
</feature>
<evidence type="ECO:0000256" key="1">
    <source>
        <dbReference type="ARBA" id="ARBA00007957"/>
    </source>
</evidence>
<feature type="binding site" evidence="7">
    <location>
        <position position="173"/>
    </location>
    <ligand>
        <name>Zn(2+)</name>
        <dbReference type="ChEBI" id="CHEBI:29105"/>
    </ligand>
</feature>
<feature type="binding site" evidence="7">
    <location>
        <position position="133"/>
    </location>
    <ligand>
        <name>Zn(2+)</name>
        <dbReference type="ChEBI" id="CHEBI:29105"/>
    </ligand>
</feature>
<gene>
    <name evidence="9" type="ORF">ABEG18_21215</name>
</gene>
<keyword evidence="4" id="KW-0805">Transcription regulation</keyword>
<keyword evidence="6" id="KW-0804">Transcription</keyword>
<proteinExistence type="inferred from homology"/>
<dbReference type="Gene3D" id="1.10.10.10">
    <property type="entry name" value="Winged helix-like DNA-binding domain superfamily/Winged helix DNA-binding domain"/>
    <property type="match status" value="1"/>
</dbReference>
<evidence type="ECO:0000256" key="8">
    <source>
        <dbReference type="SAM" id="MobiDB-lite"/>
    </source>
</evidence>
<dbReference type="GO" id="GO:0005829">
    <property type="term" value="C:cytosol"/>
    <property type="evidence" value="ECO:0007669"/>
    <property type="project" value="TreeGrafter"/>
</dbReference>
<dbReference type="GO" id="GO:0000976">
    <property type="term" value="F:transcription cis-regulatory region binding"/>
    <property type="evidence" value="ECO:0007669"/>
    <property type="project" value="TreeGrafter"/>
</dbReference>
<comment type="similarity">
    <text evidence="1">Belongs to the Fur family.</text>
</comment>
<dbReference type="GO" id="GO:0008270">
    <property type="term" value="F:zinc ion binding"/>
    <property type="evidence" value="ECO:0007669"/>
    <property type="project" value="TreeGrafter"/>
</dbReference>
<dbReference type="InterPro" id="IPR002481">
    <property type="entry name" value="FUR"/>
</dbReference>
<comment type="cofactor">
    <cofactor evidence="7">
        <name>Zn(2+)</name>
        <dbReference type="ChEBI" id="CHEBI:29105"/>
    </cofactor>
    <text evidence="7">Binds 1 zinc ion per subunit.</text>
</comment>
<evidence type="ECO:0000256" key="5">
    <source>
        <dbReference type="ARBA" id="ARBA00023125"/>
    </source>
</evidence>
<dbReference type="GO" id="GO:0045892">
    <property type="term" value="P:negative regulation of DNA-templated transcription"/>
    <property type="evidence" value="ECO:0007669"/>
    <property type="project" value="TreeGrafter"/>
</dbReference>
<dbReference type="AlphaFoldDB" id="A0AAU7JDC0"/>
<feature type="binding site" evidence="7">
    <location>
        <position position="136"/>
    </location>
    <ligand>
        <name>Zn(2+)</name>
        <dbReference type="ChEBI" id="CHEBI:29105"/>
    </ligand>
</feature>
<evidence type="ECO:0000256" key="4">
    <source>
        <dbReference type="ARBA" id="ARBA00023015"/>
    </source>
</evidence>
<dbReference type="InterPro" id="IPR043135">
    <property type="entry name" value="Fur_C"/>
</dbReference>
<reference evidence="9" key="1">
    <citation type="submission" date="2024-05" db="EMBL/GenBank/DDBJ databases">
        <authorList>
            <person name="Kim S."/>
            <person name="Heo J."/>
            <person name="Choi H."/>
            <person name="Choi Y."/>
            <person name="Kwon S.-W."/>
            <person name="Kim Y."/>
        </authorList>
    </citation>
    <scope>NUCLEOTIDE SEQUENCE</scope>
    <source>
        <strain evidence="9">KACC 23698</strain>
    </source>
</reference>
<accession>A0AAU7JDC0</accession>
<evidence type="ECO:0000313" key="9">
    <source>
        <dbReference type="EMBL" id="XBO38200.1"/>
    </source>
</evidence>
<keyword evidence="5" id="KW-0238">DNA-binding</keyword>